<evidence type="ECO:0000256" key="4">
    <source>
        <dbReference type="ARBA" id="ARBA00022729"/>
    </source>
</evidence>
<name>A0A4S4BNJ9_9BACL</name>
<sequence length="384" mass="43066">MRNQHIHRTIAYIMDHLERPLTRSELAEVAGINPDHFTRMFKKYSGQSPSDYIARLRMEKAKSLLSEAPSTVMEVARQVGFDDPYHFSRRFKQVVGVAPTAYMESPSIRIAALDGYGHCLALGIVPVAADSGVVGQSLPRPGDSVVDLGSPAPGGIDRDRLAALKPDVILAMNRENRRELEAIAPVLALNVLDDPIYVQLRQVAEYAGREKEAERWIKEYEENCRSLRAKLSLVEGDRVAVLRVREQLLQVYGTLNMGYPFYQSLGLAPPERIRIQSLCNPHFHSSAISIEELAYYEADHLFVVTQPDEGARSRWEKLAESSVYREYASSLAGPAHFLQVGSWLAYDPLSIRNQAEEAARLLAQGPERRNRPSLTQDPAMVQFP</sequence>
<keyword evidence="7" id="KW-0804">Transcription</keyword>
<dbReference type="InterPro" id="IPR018062">
    <property type="entry name" value="HTH_AraC-typ_CS"/>
</dbReference>
<dbReference type="InterPro" id="IPR018060">
    <property type="entry name" value="HTH_AraC"/>
</dbReference>
<dbReference type="InterPro" id="IPR051313">
    <property type="entry name" value="Bact_iron-sidero_bind"/>
</dbReference>
<proteinExistence type="inferred from homology"/>
<dbReference type="Pfam" id="PF01497">
    <property type="entry name" value="Peripla_BP_2"/>
    <property type="match status" value="1"/>
</dbReference>
<dbReference type="GO" id="GO:0003700">
    <property type="term" value="F:DNA-binding transcription factor activity"/>
    <property type="evidence" value="ECO:0007669"/>
    <property type="project" value="InterPro"/>
</dbReference>
<keyword evidence="3" id="KW-0813">Transport</keyword>
<organism evidence="12 13">
    <name type="scientific">Cohnella fermenti</name>
    <dbReference type="NCBI Taxonomy" id="2565925"/>
    <lineage>
        <taxon>Bacteria</taxon>
        <taxon>Bacillati</taxon>
        <taxon>Bacillota</taxon>
        <taxon>Bacilli</taxon>
        <taxon>Bacillales</taxon>
        <taxon>Paenibacillaceae</taxon>
        <taxon>Cohnella</taxon>
    </lineage>
</organism>
<protein>
    <submittedName>
        <fullName evidence="12">Helix-turn-helix domain-containing protein</fullName>
    </submittedName>
</protein>
<evidence type="ECO:0000256" key="1">
    <source>
        <dbReference type="ARBA" id="ARBA00004196"/>
    </source>
</evidence>
<dbReference type="InterPro" id="IPR009057">
    <property type="entry name" value="Homeodomain-like_sf"/>
</dbReference>
<feature type="domain" description="HTH araC/xylS-type" evidence="10">
    <location>
        <begin position="7"/>
        <end position="105"/>
    </location>
</feature>
<dbReference type="GO" id="GO:1901678">
    <property type="term" value="P:iron coordination entity transport"/>
    <property type="evidence" value="ECO:0007669"/>
    <property type="project" value="UniProtKB-ARBA"/>
</dbReference>
<evidence type="ECO:0000256" key="3">
    <source>
        <dbReference type="ARBA" id="ARBA00022448"/>
    </source>
</evidence>
<dbReference type="PRINTS" id="PR00032">
    <property type="entry name" value="HTHARAC"/>
</dbReference>
<feature type="region of interest" description="Disordered" evidence="9">
    <location>
        <begin position="364"/>
        <end position="384"/>
    </location>
</feature>
<dbReference type="GO" id="GO:0043565">
    <property type="term" value="F:sequence-specific DNA binding"/>
    <property type="evidence" value="ECO:0007669"/>
    <property type="project" value="InterPro"/>
</dbReference>
<evidence type="ECO:0000256" key="7">
    <source>
        <dbReference type="ARBA" id="ARBA00023163"/>
    </source>
</evidence>
<evidence type="ECO:0000256" key="6">
    <source>
        <dbReference type="ARBA" id="ARBA00023125"/>
    </source>
</evidence>
<evidence type="ECO:0000313" key="13">
    <source>
        <dbReference type="Proteomes" id="UP000310636"/>
    </source>
</evidence>
<comment type="caution">
    <text evidence="12">The sequence shown here is derived from an EMBL/GenBank/DDBJ whole genome shotgun (WGS) entry which is preliminary data.</text>
</comment>
<dbReference type="InterPro" id="IPR020449">
    <property type="entry name" value="Tscrpt_reg_AraC-type_HTH"/>
</dbReference>
<evidence type="ECO:0000259" key="11">
    <source>
        <dbReference type="PROSITE" id="PS50983"/>
    </source>
</evidence>
<dbReference type="PROSITE" id="PS00041">
    <property type="entry name" value="HTH_ARAC_FAMILY_1"/>
    <property type="match status" value="1"/>
</dbReference>
<comment type="subcellular location">
    <subcellularLocation>
        <location evidence="1">Cell envelope</location>
    </subcellularLocation>
</comment>
<keyword evidence="4" id="KW-0732">Signal</keyword>
<dbReference type="AlphaFoldDB" id="A0A4S4BNJ9"/>
<evidence type="ECO:0000313" key="12">
    <source>
        <dbReference type="EMBL" id="THF75869.1"/>
    </source>
</evidence>
<reference evidence="12 13" key="1">
    <citation type="submission" date="2019-04" db="EMBL/GenBank/DDBJ databases">
        <title>Cohnella sp. nov. isolated from preserved vegetables.</title>
        <authorList>
            <person name="Lin S.-Y."/>
            <person name="Hung M.-H."/>
            <person name="Young C.-C."/>
        </authorList>
    </citation>
    <scope>NUCLEOTIDE SEQUENCE [LARGE SCALE GENOMIC DNA]</scope>
    <source>
        <strain evidence="12 13">CC-MHH1044</strain>
    </source>
</reference>
<keyword evidence="5" id="KW-0805">Transcription regulation</keyword>
<dbReference type="Gene3D" id="3.40.50.1980">
    <property type="entry name" value="Nitrogenase molybdenum iron protein domain"/>
    <property type="match status" value="2"/>
</dbReference>
<accession>A0A4S4BNJ9</accession>
<dbReference type="PROSITE" id="PS01124">
    <property type="entry name" value="HTH_ARAC_FAMILY_2"/>
    <property type="match status" value="1"/>
</dbReference>
<feature type="domain" description="Fe/B12 periplasmic-binding" evidence="11">
    <location>
        <begin position="109"/>
        <end position="366"/>
    </location>
</feature>
<dbReference type="GO" id="GO:0030288">
    <property type="term" value="C:outer membrane-bounded periplasmic space"/>
    <property type="evidence" value="ECO:0007669"/>
    <property type="project" value="TreeGrafter"/>
</dbReference>
<dbReference type="Pfam" id="PF12833">
    <property type="entry name" value="HTH_18"/>
    <property type="match status" value="1"/>
</dbReference>
<evidence type="ECO:0000256" key="8">
    <source>
        <dbReference type="SAM" id="Coils"/>
    </source>
</evidence>
<dbReference type="OrthoDB" id="2461801at2"/>
<keyword evidence="6" id="KW-0238">DNA-binding</keyword>
<dbReference type="SUPFAM" id="SSF53807">
    <property type="entry name" value="Helical backbone' metal receptor"/>
    <property type="match status" value="1"/>
</dbReference>
<dbReference type="PANTHER" id="PTHR30532">
    <property type="entry name" value="IRON III DICITRATE-BINDING PERIPLASMIC PROTEIN"/>
    <property type="match status" value="1"/>
</dbReference>
<keyword evidence="13" id="KW-1185">Reference proteome</keyword>
<evidence type="ECO:0000256" key="2">
    <source>
        <dbReference type="ARBA" id="ARBA00008814"/>
    </source>
</evidence>
<dbReference type="Proteomes" id="UP000310636">
    <property type="component" value="Unassembled WGS sequence"/>
</dbReference>
<dbReference type="Gene3D" id="1.10.10.60">
    <property type="entry name" value="Homeodomain-like"/>
    <property type="match status" value="2"/>
</dbReference>
<dbReference type="InterPro" id="IPR002491">
    <property type="entry name" value="ABC_transptr_periplasmic_BD"/>
</dbReference>
<dbReference type="EMBL" id="SSOB01000028">
    <property type="protein sequence ID" value="THF75869.1"/>
    <property type="molecule type" value="Genomic_DNA"/>
</dbReference>
<evidence type="ECO:0000256" key="9">
    <source>
        <dbReference type="SAM" id="MobiDB-lite"/>
    </source>
</evidence>
<comment type="similarity">
    <text evidence="2">Belongs to the bacterial solute-binding protein 8 family.</text>
</comment>
<keyword evidence="8" id="KW-0175">Coiled coil</keyword>
<gene>
    <name evidence="12" type="ORF">E6C55_20405</name>
</gene>
<dbReference type="SUPFAM" id="SSF46689">
    <property type="entry name" value="Homeodomain-like"/>
    <property type="match status" value="2"/>
</dbReference>
<evidence type="ECO:0000259" key="10">
    <source>
        <dbReference type="PROSITE" id="PS01124"/>
    </source>
</evidence>
<dbReference type="PANTHER" id="PTHR30532:SF1">
    <property type="entry name" value="IRON(3+)-HYDROXAMATE-BINDING PROTEIN FHUD"/>
    <property type="match status" value="1"/>
</dbReference>
<feature type="coiled-coil region" evidence="8">
    <location>
        <begin position="210"/>
        <end position="237"/>
    </location>
</feature>
<evidence type="ECO:0000256" key="5">
    <source>
        <dbReference type="ARBA" id="ARBA00023015"/>
    </source>
</evidence>
<dbReference type="SMART" id="SM00342">
    <property type="entry name" value="HTH_ARAC"/>
    <property type="match status" value="1"/>
</dbReference>
<dbReference type="RefSeq" id="WP_136371673.1">
    <property type="nucleotide sequence ID" value="NZ_SSOB01000028.1"/>
</dbReference>
<dbReference type="PROSITE" id="PS50983">
    <property type="entry name" value="FE_B12_PBP"/>
    <property type="match status" value="1"/>
</dbReference>